<keyword evidence="1" id="KW-0812">Transmembrane</keyword>
<dbReference type="Proteomes" id="UP001432322">
    <property type="component" value="Unassembled WGS sequence"/>
</dbReference>
<comment type="caution">
    <text evidence="2">The sequence shown here is derived from an EMBL/GenBank/DDBJ whole genome shotgun (WGS) entry which is preliminary data.</text>
</comment>
<sequence>TELDSTVEQAIIIFCRTSGLTFFLLNVSLCLVIIFDSDVRGRGYRKYLIVLQTSSMTFDLFSNLYVPIIQVNCRILYSSSFLADYLDIVYFATIEVFLFGQVLCAYFACVYYRRNMILPRGRRFCFVGWRRVVVFLSLQIVAWSVCVAMYTFLRDWKEEA</sequence>
<reference evidence="2" key="1">
    <citation type="submission" date="2023-10" db="EMBL/GenBank/DDBJ databases">
        <title>Genome assembly of Pristionchus species.</title>
        <authorList>
            <person name="Yoshida K."/>
            <person name="Sommer R.J."/>
        </authorList>
    </citation>
    <scope>NUCLEOTIDE SEQUENCE</scope>
    <source>
        <strain evidence="2">RS5133</strain>
    </source>
</reference>
<name>A0AAV5VRG6_9BILA</name>
<evidence type="ECO:0000313" key="3">
    <source>
        <dbReference type="Proteomes" id="UP001432322"/>
    </source>
</evidence>
<evidence type="ECO:0000313" key="2">
    <source>
        <dbReference type="EMBL" id="GMT22159.1"/>
    </source>
</evidence>
<organism evidence="2 3">
    <name type="scientific">Pristionchus fissidentatus</name>
    <dbReference type="NCBI Taxonomy" id="1538716"/>
    <lineage>
        <taxon>Eukaryota</taxon>
        <taxon>Metazoa</taxon>
        <taxon>Ecdysozoa</taxon>
        <taxon>Nematoda</taxon>
        <taxon>Chromadorea</taxon>
        <taxon>Rhabditida</taxon>
        <taxon>Rhabditina</taxon>
        <taxon>Diplogasteromorpha</taxon>
        <taxon>Diplogasteroidea</taxon>
        <taxon>Neodiplogasteridae</taxon>
        <taxon>Pristionchus</taxon>
    </lineage>
</organism>
<dbReference type="AlphaFoldDB" id="A0AAV5VRG6"/>
<evidence type="ECO:0000256" key="1">
    <source>
        <dbReference type="SAM" id="Phobius"/>
    </source>
</evidence>
<feature type="transmembrane region" description="Helical" evidence="1">
    <location>
        <begin position="47"/>
        <end position="68"/>
    </location>
</feature>
<dbReference type="InterPro" id="IPR053220">
    <property type="entry name" value="Nematode_rcpt-like_serp_H"/>
</dbReference>
<keyword evidence="1" id="KW-0472">Membrane</keyword>
<dbReference type="PANTHER" id="PTHR22941:SF26">
    <property type="entry name" value="SERPENTINE RECEPTOR, CLASS H"/>
    <property type="match status" value="1"/>
</dbReference>
<dbReference type="EMBL" id="BTSY01000004">
    <property type="protein sequence ID" value="GMT22159.1"/>
    <property type="molecule type" value="Genomic_DNA"/>
</dbReference>
<accession>A0AAV5VRG6</accession>
<feature type="transmembrane region" description="Helical" evidence="1">
    <location>
        <begin position="12"/>
        <end position="35"/>
    </location>
</feature>
<feature type="transmembrane region" description="Helical" evidence="1">
    <location>
        <begin position="88"/>
        <end position="112"/>
    </location>
</feature>
<protein>
    <recommendedName>
        <fullName evidence="4">G protein-coupled receptor</fullName>
    </recommendedName>
</protein>
<feature type="non-terminal residue" evidence="2">
    <location>
        <position position="1"/>
    </location>
</feature>
<gene>
    <name evidence="2" type="ORF">PFISCL1PPCAC_13456</name>
</gene>
<keyword evidence="1" id="KW-1133">Transmembrane helix</keyword>
<dbReference type="InterPro" id="IPR019429">
    <property type="entry name" value="7TM_GPCR_serpentine_rcpt_Sri"/>
</dbReference>
<evidence type="ECO:0008006" key="4">
    <source>
        <dbReference type="Google" id="ProtNLM"/>
    </source>
</evidence>
<dbReference type="PANTHER" id="PTHR22941">
    <property type="entry name" value="SERPENTINE RECEPTOR"/>
    <property type="match status" value="1"/>
</dbReference>
<keyword evidence="3" id="KW-1185">Reference proteome</keyword>
<proteinExistence type="predicted"/>
<feature type="transmembrane region" description="Helical" evidence="1">
    <location>
        <begin position="132"/>
        <end position="153"/>
    </location>
</feature>
<feature type="non-terminal residue" evidence="2">
    <location>
        <position position="160"/>
    </location>
</feature>
<dbReference type="Pfam" id="PF10327">
    <property type="entry name" value="7TM_GPCR_Sri"/>
    <property type="match status" value="1"/>
</dbReference>